<proteinExistence type="predicted"/>
<evidence type="ECO:0000256" key="1">
    <source>
        <dbReference type="SAM" id="MobiDB-lite"/>
    </source>
</evidence>
<reference evidence="2" key="1">
    <citation type="submission" date="2020-07" db="EMBL/GenBank/DDBJ databases">
        <title>Ethylene signaling mediates host invasion by parasitic plants.</title>
        <authorList>
            <person name="Yoshida S."/>
        </authorList>
    </citation>
    <scope>NUCLEOTIDE SEQUENCE</scope>
    <source>
        <strain evidence="2">Okayama</strain>
    </source>
</reference>
<feature type="region of interest" description="Disordered" evidence="1">
    <location>
        <begin position="33"/>
        <end position="87"/>
    </location>
</feature>
<gene>
    <name evidence="2" type="ORF">PHJA_000904600</name>
</gene>
<dbReference type="PANTHER" id="PTHR38400">
    <property type="entry name" value="OS02G0317800 PROTEIN"/>
    <property type="match status" value="1"/>
</dbReference>
<evidence type="ECO:0000313" key="3">
    <source>
        <dbReference type="Proteomes" id="UP000653305"/>
    </source>
</evidence>
<name>A0A830BPH8_9LAMI</name>
<feature type="compositionally biased region" description="Basic residues" evidence="1">
    <location>
        <begin position="73"/>
        <end position="82"/>
    </location>
</feature>
<accession>A0A830BPH8</accession>
<dbReference type="Proteomes" id="UP000653305">
    <property type="component" value="Unassembled WGS sequence"/>
</dbReference>
<organism evidence="2 3">
    <name type="scientific">Phtheirospermum japonicum</name>
    <dbReference type="NCBI Taxonomy" id="374723"/>
    <lineage>
        <taxon>Eukaryota</taxon>
        <taxon>Viridiplantae</taxon>
        <taxon>Streptophyta</taxon>
        <taxon>Embryophyta</taxon>
        <taxon>Tracheophyta</taxon>
        <taxon>Spermatophyta</taxon>
        <taxon>Magnoliopsida</taxon>
        <taxon>eudicotyledons</taxon>
        <taxon>Gunneridae</taxon>
        <taxon>Pentapetalae</taxon>
        <taxon>asterids</taxon>
        <taxon>lamiids</taxon>
        <taxon>Lamiales</taxon>
        <taxon>Orobanchaceae</taxon>
        <taxon>Orobanchaceae incertae sedis</taxon>
        <taxon>Phtheirospermum</taxon>
    </lineage>
</organism>
<dbReference type="EMBL" id="BMAC01000150">
    <property type="protein sequence ID" value="GFP87609.1"/>
    <property type="molecule type" value="Genomic_DNA"/>
</dbReference>
<sequence>MCKNKSSRVELFPQDEIAPVVLFGLGNSSSKESHPFIGDQSGKVPAVTKPGSSHSDQLPKTGIGTGLGLGSARLRHRLRRRRTGEPKSKRLRAEVAVLCITKSGEVLNYQAFTNSKGVYEVVETCRRASVGMRVYPGPSAASTAIARI</sequence>
<keyword evidence="3" id="KW-1185">Reference proteome</keyword>
<evidence type="ECO:0000313" key="2">
    <source>
        <dbReference type="EMBL" id="GFP87609.1"/>
    </source>
</evidence>
<comment type="caution">
    <text evidence="2">The sequence shown here is derived from an EMBL/GenBank/DDBJ whole genome shotgun (WGS) entry which is preliminary data.</text>
</comment>
<dbReference type="AlphaFoldDB" id="A0A830BPH8"/>
<protein>
    <submittedName>
        <fullName evidence="2">Uncharacterized protein</fullName>
    </submittedName>
</protein>